<reference evidence="2 3" key="2">
    <citation type="journal article" date="2010" name="Stand. Genomic Sci.">
        <title>Complete genome sequence of Chitinophaga pinensis type strain (UQM 2034).</title>
        <authorList>
            <person name="Glavina Del Rio T."/>
            <person name="Abt B."/>
            <person name="Spring S."/>
            <person name="Lapidus A."/>
            <person name="Nolan M."/>
            <person name="Tice H."/>
            <person name="Copeland A."/>
            <person name="Cheng J.F."/>
            <person name="Chen F."/>
            <person name="Bruce D."/>
            <person name="Goodwin L."/>
            <person name="Pitluck S."/>
            <person name="Ivanova N."/>
            <person name="Mavromatis K."/>
            <person name="Mikhailova N."/>
            <person name="Pati A."/>
            <person name="Chen A."/>
            <person name="Palaniappan K."/>
            <person name="Land M."/>
            <person name="Hauser L."/>
            <person name="Chang Y.J."/>
            <person name="Jeffries C.D."/>
            <person name="Chain P."/>
            <person name="Saunders E."/>
            <person name="Detter J.C."/>
            <person name="Brettin T."/>
            <person name="Rohde M."/>
            <person name="Goker M."/>
            <person name="Bristow J."/>
            <person name="Eisen J.A."/>
            <person name="Markowitz V."/>
            <person name="Hugenholtz P."/>
            <person name="Kyrpides N.C."/>
            <person name="Klenk H.P."/>
            <person name="Lucas S."/>
        </authorList>
    </citation>
    <scope>NUCLEOTIDE SEQUENCE [LARGE SCALE GENOMIC DNA]</scope>
    <source>
        <strain evidence="3">ATCC 43595 / DSM 2588 / LMG 13176 / NBRC 15968 / NCIMB 11800 / UQM 2034</strain>
    </source>
</reference>
<name>A0A979G9B3_CHIPD</name>
<evidence type="ECO:0000313" key="2">
    <source>
        <dbReference type="EMBL" id="ACU63329.1"/>
    </source>
</evidence>
<gene>
    <name evidence="2" type="ordered locus">Cpin_5911</name>
</gene>
<evidence type="ECO:0000313" key="3">
    <source>
        <dbReference type="Proteomes" id="UP000002215"/>
    </source>
</evidence>
<organism evidence="2 3">
    <name type="scientific">Chitinophaga pinensis (strain ATCC 43595 / DSM 2588 / LMG 13176 / NBRC 15968 / NCIMB 11800 / UQM 2034)</name>
    <dbReference type="NCBI Taxonomy" id="485918"/>
    <lineage>
        <taxon>Bacteria</taxon>
        <taxon>Pseudomonadati</taxon>
        <taxon>Bacteroidota</taxon>
        <taxon>Chitinophagia</taxon>
        <taxon>Chitinophagales</taxon>
        <taxon>Chitinophagaceae</taxon>
        <taxon>Chitinophaga</taxon>
    </lineage>
</organism>
<sequence>MYNSIIMNSTTANATVQQQRMARKITIEVVLTIILAGAAVVLAM</sequence>
<dbReference type="Proteomes" id="UP000002215">
    <property type="component" value="Chromosome"/>
</dbReference>
<keyword evidence="1" id="KW-0472">Membrane</keyword>
<proteinExistence type="predicted"/>
<keyword evidence="1" id="KW-1133">Transmembrane helix</keyword>
<reference evidence="3" key="1">
    <citation type="submission" date="2009-08" db="EMBL/GenBank/DDBJ databases">
        <title>The complete genome of Chitinophaga pinensis DSM 2588.</title>
        <authorList>
            <consortium name="US DOE Joint Genome Institute (JGI-PGF)"/>
            <person name="Lucas S."/>
            <person name="Copeland A."/>
            <person name="Lapidus A."/>
            <person name="Glavina del Rio T."/>
            <person name="Dalin E."/>
            <person name="Tice H."/>
            <person name="Bruce D."/>
            <person name="Goodwin L."/>
            <person name="Pitluck S."/>
            <person name="Kyrpides N."/>
            <person name="Mavromatis K."/>
            <person name="Ivanova N."/>
            <person name="Mikhailova N."/>
            <person name="Sims D."/>
            <person name="Meinche L."/>
            <person name="Brettin T."/>
            <person name="Detter J.C."/>
            <person name="Han C."/>
            <person name="Larimer F."/>
            <person name="Land M."/>
            <person name="Hauser L."/>
            <person name="Markowitz V."/>
            <person name="Cheng J.-F."/>
            <person name="Hugenholtz P."/>
            <person name="Woyke T."/>
            <person name="Wu D."/>
            <person name="Spring S."/>
            <person name="Klenk H.-P."/>
            <person name="Eisen J.A."/>
        </authorList>
    </citation>
    <scope>NUCLEOTIDE SEQUENCE [LARGE SCALE GENOMIC DNA]</scope>
    <source>
        <strain evidence="3">ATCC 43595 / DSM 2588 / LMG 13176 / NBRC 15968 / NCIMB 11800 / UQM 2034</strain>
    </source>
</reference>
<feature type="transmembrane region" description="Helical" evidence="1">
    <location>
        <begin position="25"/>
        <end position="43"/>
    </location>
</feature>
<dbReference type="KEGG" id="cpi:Cpin_5911"/>
<dbReference type="AlphaFoldDB" id="A0A979G9B3"/>
<accession>A0A979G9B3</accession>
<dbReference type="EMBL" id="CP001699">
    <property type="protein sequence ID" value="ACU63329.1"/>
    <property type="molecule type" value="Genomic_DNA"/>
</dbReference>
<keyword evidence="1" id="KW-0812">Transmembrane</keyword>
<evidence type="ECO:0000256" key="1">
    <source>
        <dbReference type="SAM" id="Phobius"/>
    </source>
</evidence>
<protein>
    <submittedName>
        <fullName evidence="2">Uncharacterized protein</fullName>
    </submittedName>
</protein>